<protein>
    <submittedName>
        <fullName evidence="4">Family 16 glycosylhydrolase</fullName>
    </submittedName>
</protein>
<dbReference type="RefSeq" id="WP_350350178.1">
    <property type="nucleotide sequence ID" value="NZ_CP158357.1"/>
</dbReference>
<dbReference type="AlphaFoldDB" id="A0AAU7VRZ4"/>
<comment type="similarity">
    <text evidence="1">Belongs to the glycosyl hydrolase 16 family.</text>
</comment>
<keyword evidence="2" id="KW-0732">Signal</keyword>
<dbReference type="InterPro" id="IPR013320">
    <property type="entry name" value="ConA-like_dom_sf"/>
</dbReference>
<evidence type="ECO:0000256" key="1">
    <source>
        <dbReference type="ARBA" id="ARBA00006865"/>
    </source>
</evidence>
<dbReference type="PROSITE" id="PS51762">
    <property type="entry name" value="GH16_2"/>
    <property type="match status" value="1"/>
</dbReference>
<proteinExistence type="inferred from homology"/>
<evidence type="ECO:0000259" key="3">
    <source>
        <dbReference type="PROSITE" id="PS51762"/>
    </source>
</evidence>
<dbReference type="EMBL" id="CP158357">
    <property type="protein sequence ID" value="XBX76552.1"/>
    <property type="molecule type" value="Genomic_DNA"/>
</dbReference>
<dbReference type="InterPro" id="IPR006311">
    <property type="entry name" value="TAT_signal"/>
</dbReference>
<accession>A0AAU7VRZ4</accession>
<dbReference type="GO" id="GO:0004553">
    <property type="term" value="F:hydrolase activity, hydrolyzing O-glycosyl compounds"/>
    <property type="evidence" value="ECO:0007669"/>
    <property type="project" value="InterPro"/>
</dbReference>
<organism evidence="4">
    <name type="scientific">Microbacterium sp. A8/3-1</name>
    <dbReference type="NCBI Taxonomy" id="3160749"/>
    <lineage>
        <taxon>Bacteria</taxon>
        <taxon>Bacillati</taxon>
        <taxon>Actinomycetota</taxon>
        <taxon>Actinomycetes</taxon>
        <taxon>Micrococcales</taxon>
        <taxon>Microbacteriaceae</taxon>
        <taxon>Microbacterium</taxon>
    </lineage>
</organism>
<reference evidence="4" key="1">
    <citation type="submission" date="2024-06" db="EMBL/GenBank/DDBJ databases">
        <title>Draft genome sequence of Microbacterium sp. strain A8/3-1, isolated from Oxytropis tragacanthoides Fisch. ex DC. Root nodules in the Altai region of Russia.</title>
        <authorList>
            <person name="Sazanova A."/>
            <person name="Guro P."/>
            <person name="Kuznetsova I."/>
            <person name="Belimov A."/>
            <person name="Safronova V."/>
        </authorList>
    </citation>
    <scope>NUCLEOTIDE SEQUENCE</scope>
    <source>
        <strain evidence="4">A8/3-1</strain>
    </source>
</reference>
<name>A0AAU7VRZ4_9MICO</name>
<dbReference type="SUPFAM" id="SSF49899">
    <property type="entry name" value="Concanavalin A-like lectins/glucanases"/>
    <property type="match status" value="1"/>
</dbReference>
<feature type="chain" id="PRO_5044009037" evidence="2">
    <location>
        <begin position="30"/>
        <end position="495"/>
    </location>
</feature>
<dbReference type="GO" id="GO:0005975">
    <property type="term" value="P:carbohydrate metabolic process"/>
    <property type="evidence" value="ECO:0007669"/>
    <property type="project" value="InterPro"/>
</dbReference>
<dbReference type="Pfam" id="PF00722">
    <property type="entry name" value="Glyco_hydro_16"/>
    <property type="match status" value="1"/>
</dbReference>
<sequence length="495" mass="52325">MPTSRRTSLAALGAAILTFSLLSGAPALAADEDLPGWTFQEDVDLSDSSRWTLETGQSSNTSSYDIPSNVSFGGDGLTVRGAEEKRSSAAYTSGDAKGLDIKIPNYSRVEVVGSVPYGPGLWPALMWLRPLDSAHGEIDLMEVFGDDARPAATIHNEYGSTHRSLQGSVRWENLPNSDPTGVHTYVMEKTPNRIVISVDGHVMLDAGPEDVRPGFDWNAIFERPGATWYPRVTLQIGCPPLDLLCGIGLPIGGWQGGAINLQSLKIWRMAEPGEQPPVVDPPVVDPPVVEPPVVVPPVVVPPVVEPPVVEPPVVEPPVVEPPVVENPVEAGTFALWPGKEVRHDYDAGAADGSEAQVAFTVPKNIGTGVMYHSLQVASSDDGRSGYRATVTLKASGSIRLTLASVTGNRTTVLEDVTVAKRGSYAPGDDVQVAISVKDGTVSAKSWVAGAEEPDWQLTASGAKPAGDEVLLLGYLSKRAPSAVMAPWSDLGVTAP</sequence>
<evidence type="ECO:0000256" key="2">
    <source>
        <dbReference type="SAM" id="SignalP"/>
    </source>
</evidence>
<feature type="domain" description="GH16" evidence="3">
    <location>
        <begin position="20"/>
        <end position="272"/>
    </location>
</feature>
<dbReference type="Gene3D" id="2.60.120.200">
    <property type="match status" value="1"/>
</dbReference>
<dbReference type="PANTHER" id="PTHR10963:SF55">
    <property type="entry name" value="GLYCOSIDE HYDROLASE FAMILY 16 PROTEIN"/>
    <property type="match status" value="1"/>
</dbReference>
<dbReference type="PANTHER" id="PTHR10963">
    <property type="entry name" value="GLYCOSYL HYDROLASE-RELATED"/>
    <property type="match status" value="1"/>
</dbReference>
<dbReference type="PROSITE" id="PS51318">
    <property type="entry name" value="TAT"/>
    <property type="match status" value="1"/>
</dbReference>
<dbReference type="InterPro" id="IPR000757">
    <property type="entry name" value="Beta-glucanase-like"/>
</dbReference>
<dbReference type="InterPro" id="IPR050546">
    <property type="entry name" value="Glycosyl_Hydrlase_16"/>
</dbReference>
<feature type="signal peptide" evidence="2">
    <location>
        <begin position="1"/>
        <end position="29"/>
    </location>
</feature>
<evidence type="ECO:0000313" key="4">
    <source>
        <dbReference type="EMBL" id="XBX76552.1"/>
    </source>
</evidence>
<gene>
    <name evidence="4" type="ORF">ABS642_11565</name>
</gene>